<evidence type="ECO:0000313" key="1">
    <source>
        <dbReference type="EMBL" id="RAK89179.1"/>
    </source>
</evidence>
<reference evidence="1" key="1">
    <citation type="submission" date="2018-02" db="EMBL/GenBank/DDBJ databases">
        <title>The genomes of Aspergillus section Nigri reveals drivers in fungal speciation.</title>
        <authorList>
            <consortium name="DOE Joint Genome Institute"/>
            <person name="Vesth T.C."/>
            <person name="Nybo J."/>
            <person name="Theobald S."/>
            <person name="Brandl J."/>
            <person name="Frisvad J.C."/>
            <person name="Nielsen K.F."/>
            <person name="Lyhne E.K."/>
            <person name="Kogle M.E."/>
            <person name="Kuo A."/>
            <person name="Riley R."/>
            <person name="Clum A."/>
            <person name="Nolan M."/>
            <person name="Lipzen A."/>
            <person name="Salamov A."/>
            <person name="Henrissat B."/>
            <person name="Wiebenga A."/>
            <person name="De vries R.P."/>
            <person name="Grigoriev I.V."/>
            <person name="Mortensen U.H."/>
            <person name="Andersen M.R."/>
            <person name="Baker S.E."/>
        </authorList>
    </citation>
    <scope>NUCLEOTIDE SEQUENCE</scope>
    <source>
        <strain evidence="1">CBS 115574</strain>
    </source>
</reference>
<dbReference type="EMBL" id="KZ824548">
    <property type="protein sequence ID" value="RAK89179.1"/>
    <property type="molecule type" value="Genomic_DNA"/>
</dbReference>
<sequence length="184" mass="19866">MPQKSMVLVGPRAKLGANRGLGFATAKELLLITNFHIIVRCQVTSGPSIEATRSHIETAFRRLDILVHNADIYLLPSEPSASHVGVKILQSTIETNVSGPARVTEALLLRHRPSPVESSPAQIVFVSSSMGSLSHNMNRNSPHSGIHAIEYRMLKTGLMVGIVVIIHSSHSNAPKTIAILSNTQ</sequence>
<dbReference type="Proteomes" id="UP000249748">
    <property type="component" value="Unassembled WGS sequence"/>
</dbReference>
<name>A0ACD1IFT7_9EURO</name>
<evidence type="ECO:0000313" key="2">
    <source>
        <dbReference type="Proteomes" id="UP000249748"/>
    </source>
</evidence>
<gene>
    <name evidence="1" type="ORF">BO79DRAFT_287216</name>
</gene>
<protein>
    <submittedName>
        <fullName evidence="1">Uncharacterized protein</fullName>
    </submittedName>
</protein>
<accession>A0ACD1IFT7</accession>
<organism evidence="1 2">
    <name type="scientific">Aspergillus costaricaensis CBS 115574</name>
    <dbReference type="NCBI Taxonomy" id="1448317"/>
    <lineage>
        <taxon>Eukaryota</taxon>
        <taxon>Fungi</taxon>
        <taxon>Dikarya</taxon>
        <taxon>Ascomycota</taxon>
        <taxon>Pezizomycotina</taxon>
        <taxon>Eurotiomycetes</taxon>
        <taxon>Eurotiomycetidae</taxon>
        <taxon>Eurotiales</taxon>
        <taxon>Aspergillaceae</taxon>
        <taxon>Aspergillus</taxon>
        <taxon>Aspergillus subgen. Circumdati</taxon>
    </lineage>
</organism>
<keyword evidence="2" id="KW-1185">Reference proteome</keyword>
<proteinExistence type="predicted"/>